<evidence type="ECO:0000313" key="3">
    <source>
        <dbReference type="Proteomes" id="UP000195447"/>
    </source>
</evidence>
<dbReference type="PANTHER" id="PTHR38030:SF2">
    <property type="entry name" value="PROTOPORPHYRINOGEN IX DEHYDROGENASE [QUINONE]"/>
    <property type="match status" value="1"/>
</dbReference>
<evidence type="ECO:0000259" key="1">
    <source>
        <dbReference type="Pfam" id="PF12724"/>
    </source>
</evidence>
<name>A0A1Y4LTP5_9FIRM</name>
<proteinExistence type="predicted"/>
<dbReference type="Gene3D" id="3.40.50.360">
    <property type="match status" value="1"/>
</dbReference>
<dbReference type="Proteomes" id="UP000195447">
    <property type="component" value="Unassembled WGS sequence"/>
</dbReference>
<dbReference type="GO" id="GO:0010181">
    <property type="term" value="F:FMN binding"/>
    <property type="evidence" value="ECO:0007669"/>
    <property type="project" value="TreeGrafter"/>
</dbReference>
<evidence type="ECO:0000313" key="2">
    <source>
        <dbReference type="EMBL" id="OUP58351.1"/>
    </source>
</evidence>
<dbReference type="AlphaFoldDB" id="A0A1Y4LTP5"/>
<organism evidence="2 3">
    <name type="scientific">Faecalitalea cylindroides</name>
    <dbReference type="NCBI Taxonomy" id="39483"/>
    <lineage>
        <taxon>Bacteria</taxon>
        <taxon>Bacillati</taxon>
        <taxon>Bacillota</taxon>
        <taxon>Erysipelotrichia</taxon>
        <taxon>Erysipelotrichales</taxon>
        <taxon>Erysipelotrichaceae</taxon>
        <taxon>Faecalitalea</taxon>
    </lineage>
</organism>
<dbReference type="GO" id="GO:0006783">
    <property type="term" value="P:heme biosynthetic process"/>
    <property type="evidence" value="ECO:0007669"/>
    <property type="project" value="TreeGrafter"/>
</dbReference>
<protein>
    <recommendedName>
        <fullName evidence="1">Flavodoxin domain-containing protein</fullName>
    </recommendedName>
</protein>
<dbReference type="GO" id="GO:0070819">
    <property type="term" value="F:menaquinone-dependent protoporphyrinogen oxidase activity"/>
    <property type="evidence" value="ECO:0007669"/>
    <property type="project" value="TreeGrafter"/>
</dbReference>
<comment type="caution">
    <text evidence="2">The sequence shown here is derived from an EMBL/GenBank/DDBJ whole genome shotgun (WGS) entry which is preliminary data.</text>
</comment>
<dbReference type="Pfam" id="PF12724">
    <property type="entry name" value="Flavodoxin_5"/>
    <property type="match status" value="1"/>
</dbReference>
<dbReference type="InterPro" id="IPR029039">
    <property type="entry name" value="Flavoprotein-like_sf"/>
</dbReference>
<sequence length="177" mass="20552">MNKIIIYGSHYGTTKLYADKMSERTHIKKISYQQVQDLNQYQVIIYVGALYAGGVLGLSKTMKKLKEPRNVKIMIITVGLADPNDEINEKNIRGNIKKQISQEIYDRVQIYHLRGGIDYSKLSFQHKTLMKLMYIAEKKIPEEKRNAETKAIIETYGKQVNYVDYQSLENIIESIEK</sequence>
<feature type="domain" description="Flavodoxin" evidence="1">
    <location>
        <begin position="4"/>
        <end position="138"/>
    </location>
</feature>
<dbReference type="RefSeq" id="WP_087158954.1">
    <property type="nucleotide sequence ID" value="NZ_NFKM01000017.1"/>
</dbReference>
<dbReference type="SUPFAM" id="SSF52218">
    <property type="entry name" value="Flavoproteins"/>
    <property type="match status" value="1"/>
</dbReference>
<dbReference type="PANTHER" id="PTHR38030">
    <property type="entry name" value="PROTOPORPHYRINOGEN IX DEHYDROGENASE [MENAQUINONE]"/>
    <property type="match status" value="1"/>
</dbReference>
<dbReference type="InterPro" id="IPR026816">
    <property type="entry name" value="Flavodoxin_dom"/>
</dbReference>
<dbReference type="EMBL" id="NFKM01000017">
    <property type="protein sequence ID" value="OUP58351.1"/>
    <property type="molecule type" value="Genomic_DNA"/>
</dbReference>
<reference evidence="3" key="1">
    <citation type="submission" date="2017-04" db="EMBL/GenBank/DDBJ databases">
        <title>Function of individual gut microbiota members based on whole genome sequencing of pure cultures obtained from chicken caecum.</title>
        <authorList>
            <person name="Medvecky M."/>
            <person name="Cejkova D."/>
            <person name="Polansky O."/>
            <person name="Karasova D."/>
            <person name="Kubasova T."/>
            <person name="Cizek A."/>
            <person name="Rychlik I."/>
        </authorList>
    </citation>
    <scope>NUCLEOTIDE SEQUENCE [LARGE SCALE GENOMIC DNA]</scope>
    <source>
        <strain evidence="3">An178</strain>
    </source>
</reference>
<keyword evidence="3" id="KW-1185">Reference proteome</keyword>
<gene>
    <name evidence="2" type="ORF">B5F14_08160</name>
</gene>
<dbReference type="InterPro" id="IPR052200">
    <property type="entry name" value="Protoporphyrinogen_IX_DH"/>
</dbReference>
<accession>A0A1Y4LTP5</accession>